<dbReference type="eggNOG" id="COG3708">
    <property type="taxonomic scope" value="Bacteria"/>
</dbReference>
<keyword evidence="3" id="KW-1185">Reference proteome</keyword>
<dbReference type="Pfam" id="PF06445">
    <property type="entry name" value="GyrI-like"/>
    <property type="match status" value="1"/>
</dbReference>
<dbReference type="Proteomes" id="UP000030403">
    <property type="component" value="Unassembled WGS sequence"/>
</dbReference>
<dbReference type="AlphaFoldDB" id="A0A0A5GKN0"/>
<feature type="domain" description="AraC effector-binding" evidence="1">
    <location>
        <begin position="8"/>
        <end position="159"/>
    </location>
</feature>
<proteinExistence type="predicted"/>
<dbReference type="Gene3D" id="3.20.80.10">
    <property type="entry name" value="Regulatory factor, effector binding domain"/>
    <property type="match status" value="1"/>
</dbReference>
<dbReference type="InterPro" id="IPR029442">
    <property type="entry name" value="GyrI-like"/>
</dbReference>
<dbReference type="SMART" id="SM00871">
    <property type="entry name" value="AraC_E_bind"/>
    <property type="match status" value="1"/>
</dbReference>
<dbReference type="InterPro" id="IPR010499">
    <property type="entry name" value="AraC_E-bd"/>
</dbReference>
<dbReference type="EMBL" id="AVPF01000001">
    <property type="protein sequence ID" value="KGX91788.1"/>
    <property type="molecule type" value="Genomic_DNA"/>
</dbReference>
<name>A0A0A5GKN0_9BACI</name>
<dbReference type="RefSeq" id="WP_027445211.1">
    <property type="nucleotide sequence ID" value="NZ_AULJ01000001.1"/>
</dbReference>
<comment type="caution">
    <text evidence="2">The sequence shown here is derived from an EMBL/GenBank/DDBJ whole genome shotgun (WGS) entry which is preliminary data.</text>
</comment>
<organism evidence="2 3">
    <name type="scientific">Pontibacillus marinus BH030004 = DSM 16465</name>
    <dbReference type="NCBI Taxonomy" id="1385511"/>
    <lineage>
        <taxon>Bacteria</taxon>
        <taxon>Bacillati</taxon>
        <taxon>Bacillota</taxon>
        <taxon>Bacilli</taxon>
        <taxon>Bacillales</taxon>
        <taxon>Bacillaceae</taxon>
        <taxon>Pontibacillus</taxon>
    </lineage>
</organism>
<dbReference type="SUPFAM" id="SSF55136">
    <property type="entry name" value="Probable bacterial effector-binding domain"/>
    <property type="match status" value="1"/>
</dbReference>
<reference evidence="2 3" key="1">
    <citation type="submission" date="2013-08" db="EMBL/GenBank/DDBJ databases">
        <authorList>
            <person name="Huang J."/>
            <person name="Wang G."/>
        </authorList>
    </citation>
    <scope>NUCLEOTIDE SEQUENCE [LARGE SCALE GENOMIC DNA]</scope>
    <source>
        <strain evidence="2 3">BH030004</strain>
    </source>
</reference>
<evidence type="ECO:0000313" key="2">
    <source>
        <dbReference type="EMBL" id="KGX91788.1"/>
    </source>
</evidence>
<evidence type="ECO:0000313" key="3">
    <source>
        <dbReference type="Proteomes" id="UP000030403"/>
    </source>
</evidence>
<protein>
    <submittedName>
        <fullName evidence="2">Transcription activator</fullName>
    </submittedName>
</protein>
<dbReference type="OrthoDB" id="2593454at2"/>
<gene>
    <name evidence="2" type="ORF">N783_00625</name>
</gene>
<accession>A0A0A5GKN0</accession>
<sequence>MEKTNPINIKGVKEVEEKKLVGFRVVCEDMEGYGKEIPKASMSLDRRKNEIKHIVDPVNLIGAFKASETSKEDDGYWVCYEVHEFEDIPEGMVSLVVPEQKYAILNFKGHASEIFQVYSHLHKWIEENEYKRVPDKWSLEIYTKWTENEDNVGLCDPIY</sequence>
<dbReference type="STRING" id="1385511.GCA_000425225_00130"/>
<dbReference type="InterPro" id="IPR011256">
    <property type="entry name" value="Reg_factor_effector_dom_sf"/>
</dbReference>
<evidence type="ECO:0000259" key="1">
    <source>
        <dbReference type="SMART" id="SM00871"/>
    </source>
</evidence>